<accession>A0A8X6NFK4</accession>
<dbReference type="EMBL" id="BMAW01008854">
    <property type="protein sequence ID" value="GFT10706.1"/>
    <property type="molecule type" value="Genomic_DNA"/>
</dbReference>
<gene>
    <name evidence="1" type="ORF">NPIL_215941</name>
</gene>
<organism evidence="1 2">
    <name type="scientific">Nephila pilipes</name>
    <name type="common">Giant wood spider</name>
    <name type="synonym">Nephila maculata</name>
    <dbReference type="NCBI Taxonomy" id="299642"/>
    <lineage>
        <taxon>Eukaryota</taxon>
        <taxon>Metazoa</taxon>
        <taxon>Ecdysozoa</taxon>
        <taxon>Arthropoda</taxon>
        <taxon>Chelicerata</taxon>
        <taxon>Arachnida</taxon>
        <taxon>Araneae</taxon>
        <taxon>Araneomorphae</taxon>
        <taxon>Entelegynae</taxon>
        <taxon>Araneoidea</taxon>
        <taxon>Nephilidae</taxon>
        <taxon>Nephila</taxon>
    </lineage>
</organism>
<evidence type="ECO:0000313" key="1">
    <source>
        <dbReference type="EMBL" id="GFT10706.1"/>
    </source>
</evidence>
<dbReference type="AlphaFoldDB" id="A0A8X6NFK4"/>
<sequence length="72" mass="8121">MSYSNQVKKITTPMTCSKKISKILSPSVTSTDESRIQLFEAPPLEAWSPKETSMQSVQIRISSCSKHEIIYN</sequence>
<name>A0A8X6NFK4_NEPPI</name>
<dbReference type="Proteomes" id="UP000887013">
    <property type="component" value="Unassembled WGS sequence"/>
</dbReference>
<keyword evidence="2" id="KW-1185">Reference proteome</keyword>
<proteinExistence type="predicted"/>
<comment type="caution">
    <text evidence="1">The sequence shown here is derived from an EMBL/GenBank/DDBJ whole genome shotgun (WGS) entry which is preliminary data.</text>
</comment>
<evidence type="ECO:0000313" key="2">
    <source>
        <dbReference type="Proteomes" id="UP000887013"/>
    </source>
</evidence>
<reference evidence="1" key="1">
    <citation type="submission" date="2020-08" db="EMBL/GenBank/DDBJ databases">
        <title>Multicomponent nature underlies the extraordinary mechanical properties of spider dragline silk.</title>
        <authorList>
            <person name="Kono N."/>
            <person name="Nakamura H."/>
            <person name="Mori M."/>
            <person name="Yoshida Y."/>
            <person name="Ohtoshi R."/>
            <person name="Malay A.D."/>
            <person name="Moran D.A.P."/>
            <person name="Tomita M."/>
            <person name="Numata K."/>
            <person name="Arakawa K."/>
        </authorList>
    </citation>
    <scope>NUCLEOTIDE SEQUENCE</scope>
</reference>
<protein>
    <submittedName>
        <fullName evidence="1">Uncharacterized protein</fullName>
    </submittedName>
</protein>